<keyword evidence="1" id="KW-0723">Serine/threonine-protein kinase</keyword>
<keyword evidence="7" id="KW-1185">Reference proteome</keyword>
<dbReference type="GO" id="GO:0005886">
    <property type="term" value="C:plasma membrane"/>
    <property type="evidence" value="ECO:0007669"/>
    <property type="project" value="TreeGrafter"/>
</dbReference>
<evidence type="ECO:0000313" key="6">
    <source>
        <dbReference type="EMBL" id="WMV46292.1"/>
    </source>
</evidence>
<dbReference type="InterPro" id="IPR011009">
    <property type="entry name" value="Kinase-like_dom_sf"/>
</dbReference>
<organism evidence="6 7">
    <name type="scientific">Solanum verrucosum</name>
    <dbReference type="NCBI Taxonomy" id="315347"/>
    <lineage>
        <taxon>Eukaryota</taxon>
        <taxon>Viridiplantae</taxon>
        <taxon>Streptophyta</taxon>
        <taxon>Embryophyta</taxon>
        <taxon>Tracheophyta</taxon>
        <taxon>Spermatophyta</taxon>
        <taxon>Magnoliopsida</taxon>
        <taxon>eudicotyledons</taxon>
        <taxon>Gunneridae</taxon>
        <taxon>Pentapetalae</taxon>
        <taxon>asterids</taxon>
        <taxon>lamiids</taxon>
        <taxon>Solanales</taxon>
        <taxon>Solanaceae</taxon>
        <taxon>Solanoideae</taxon>
        <taxon>Solaneae</taxon>
        <taxon>Solanum</taxon>
    </lineage>
</organism>
<proteinExistence type="predicted"/>
<keyword evidence="5" id="KW-0067">ATP-binding</keyword>
<evidence type="ECO:0000256" key="4">
    <source>
        <dbReference type="ARBA" id="ARBA00022777"/>
    </source>
</evidence>
<dbReference type="SUPFAM" id="SSF56112">
    <property type="entry name" value="Protein kinase-like (PK-like)"/>
    <property type="match status" value="1"/>
</dbReference>
<evidence type="ECO:0000256" key="3">
    <source>
        <dbReference type="ARBA" id="ARBA00022741"/>
    </source>
</evidence>
<evidence type="ECO:0000313" key="7">
    <source>
        <dbReference type="Proteomes" id="UP001234989"/>
    </source>
</evidence>
<name>A0AAF0ZNT4_SOLVR</name>
<accession>A0AAF0ZNT4</accession>
<dbReference type="EMBL" id="CP133620">
    <property type="protein sequence ID" value="WMV46292.1"/>
    <property type="molecule type" value="Genomic_DNA"/>
</dbReference>
<dbReference type="Proteomes" id="UP001234989">
    <property type="component" value="Chromosome 9"/>
</dbReference>
<dbReference type="PANTHER" id="PTHR27002:SF1106">
    <property type="entry name" value="RECEPTOR-LIKE SERINE_THREONINE-PROTEIN KINASE"/>
    <property type="match status" value="1"/>
</dbReference>
<evidence type="ECO:0008006" key="8">
    <source>
        <dbReference type="Google" id="ProtNLM"/>
    </source>
</evidence>
<dbReference type="AlphaFoldDB" id="A0AAF0ZNT4"/>
<evidence type="ECO:0000256" key="2">
    <source>
        <dbReference type="ARBA" id="ARBA00022679"/>
    </source>
</evidence>
<keyword evidence="2" id="KW-0808">Transferase</keyword>
<dbReference type="Gene3D" id="1.10.510.10">
    <property type="entry name" value="Transferase(Phosphotransferase) domain 1"/>
    <property type="match status" value="1"/>
</dbReference>
<evidence type="ECO:0000256" key="5">
    <source>
        <dbReference type="ARBA" id="ARBA00022840"/>
    </source>
</evidence>
<keyword evidence="4" id="KW-0418">Kinase</keyword>
<sequence>MARIYGGNQTIANTNRIAGTYGYMSPAYAIHGIFSEKLDVFSFGVILLEIISSKRNNNYCHSEDSLNLPDQACQLWNEGKILEFPDPNVFVSPETPTQVVRCIILIGGIALCARTCKLQAKYSYNCFHALH</sequence>
<dbReference type="GO" id="GO:0005524">
    <property type="term" value="F:ATP binding"/>
    <property type="evidence" value="ECO:0007669"/>
    <property type="project" value="UniProtKB-KW"/>
</dbReference>
<keyword evidence="3" id="KW-0547">Nucleotide-binding</keyword>
<dbReference type="PANTHER" id="PTHR27002">
    <property type="entry name" value="RECEPTOR-LIKE SERINE/THREONINE-PROTEIN KINASE SD1-8"/>
    <property type="match status" value="1"/>
</dbReference>
<protein>
    <recommendedName>
        <fullName evidence="8">Protein kinase domain-containing protein</fullName>
    </recommendedName>
</protein>
<reference evidence="6" key="1">
    <citation type="submission" date="2023-08" db="EMBL/GenBank/DDBJ databases">
        <title>A de novo genome assembly of Solanum verrucosum Schlechtendal, a Mexican diploid species geographically isolated from the other diploid A-genome species in potato relatives.</title>
        <authorList>
            <person name="Hosaka K."/>
        </authorList>
    </citation>
    <scope>NUCLEOTIDE SEQUENCE</scope>
    <source>
        <tissue evidence="6">Young leaves</tissue>
    </source>
</reference>
<evidence type="ECO:0000256" key="1">
    <source>
        <dbReference type="ARBA" id="ARBA00022527"/>
    </source>
</evidence>
<gene>
    <name evidence="6" type="ORF">MTR67_039677</name>
</gene>
<dbReference type="GO" id="GO:0004674">
    <property type="term" value="F:protein serine/threonine kinase activity"/>
    <property type="evidence" value="ECO:0007669"/>
    <property type="project" value="UniProtKB-KW"/>
</dbReference>